<dbReference type="InterPro" id="IPR014001">
    <property type="entry name" value="Helicase_ATP-bd"/>
</dbReference>
<dbReference type="InterPro" id="IPR038718">
    <property type="entry name" value="SNF2-like_sf"/>
</dbReference>
<sequence>QQCPEMVIVDEVHTCSKPTGSQKVQQQRHQLIHDISQKPNQHLILLTATPHSGKQEQFNSILGLIDKKYLYLDLPDSSQTERKELAMYYVQRRRKDVERWMGEDTPFPDRDAGEYPYELSQKHEIFYNKMINFAFGLTRTESRHRGIQRMRYWTALALLRGVMSSPAAGIKMLENRMERAEETFSDGSGYEEMESNPLLDEDFRVQDYLDTNITSLTNWTTNETRKLKELANELRELQNIKSDSKISLTLE</sequence>
<proteinExistence type="predicted"/>
<evidence type="ECO:0000313" key="3">
    <source>
        <dbReference type="EMBL" id="GAG30202.1"/>
    </source>
</evidence>
<dbReference type="EMBL" id="BARS01042562">
    <property type="protein sequence ID" value="GAG30202.1"/>
    <property type="molecule type" value="Genomic_DNA"/>
</dbReference>
<dbReference type="SUPFAM" id="SSF52540">
    <property type="entry name" value="P-loop containing nucleoside triphosphate hydrolases"/>
    <property type="match status" value="1"/>
</dbReference>
<feature type="coiled-coil region" evidence="1">
    <location>
        <begin position="220"/>
        <end position="247"/>
    </location>
</feature>
<organism evidence="3">
    <name type="scientific">marine sediment metagenome</name>
    <dbReference type="NCBI Taxonomy" id="412755"/>
    <lineage>
        <taxon>unclassified sequences</taxon>
        <taxon>metagenomes</taxon>
        <taxon>ecological metagenomes</taxon>
    </lineage>
</organism>
<dbReference type="AlphaFoldDB" id="X0X451"/>
<keyword evidence="1" id="KW-0175">Coiled coil</keyword>
<feature type="non-terminal residue" evidence="3">
    <location>
        <position position="251"/>
    </location>
</feature>
<feature type="domain" description="Helicase ATP-binding" evidence="2">
    <location>
        <begin position="1"/>
        <end position="68"/>
    </location>
</feature>
<evidence type="ECO:0000256" key="1">
    <source>
        <dbReference type="SAM" id="Coils"/>
    </source>
</evidence>
<gene>
    <name evidence="3" type="ORF">S01H1_64563</name>
</gene>
<dbReference type="InterPro" id="IPR027417">
    <property type="entry name" value="P-loop_NTPase"/>
</dbReference>
<dbReference type="PROSITE" id="PS51192">
    <property type="entry name" value="HELICASE_ATP_BIND_1"/>
    <property type="match status" value="1"/>
</dbReference>
<reference evidence="3" key="1">
    <citation type="journal article" date="2014" name="Front. Microbiol.">
        <title>High frequency of phylogenetically diverse reductive dehalogenase-homologous genes in deep subseafloor sedimentary metagenomes.</title>
        <authorList>
            <person name="Kawai M."/>
            <person name="Futagami T."/>
            <person name="Toyoda A."/>
            <person name="Takaki Y."/>
            <person name="Nishi S."/>
            <person name="Hori S."/>
            <person name="Arai W."/>
            <person name="Tsubouchi T."/>
            <person name="Morono Y."/>
            <person name="Uchiyama I."/>
            <person name="Ito T."/>
            <person name="Fujiyama A."/>
            <person name="Inagaki F."/>
            <person name="Takami H."/>
        </authorList>
    </citation>
    <scope>NUCLEOTIDE SEQUENCE</scope>
    <source>
        <strain evidence="3">Expedition CK06-06</strain>
    </source>
</reference>
<name>X0X451_9ZZZZ</name>
<evidence type="ECO:0000259" key="2">
    <source>
        <dbReference type="PROSITE" id="PS51192"/>
    </source>
</evidence>
<dbReference type="Gene3D" id="3.40.50.10810">
    <property type="entry name" value="Tandem AAA-ATPase domain"/>
    <property type="match status" value="1"/>
</dbReference>
<feature type="non-terminal residue" evidence="3">
    <location>
        <position position="1"/>
    </location>
</feature>
<protein>
    <recommendedName>
        <fullName evidence="2">Helicase ATP-binding domain-containing protein</fullName>
    </recommendedName>
</protein>
<comment type="caution">
    <text evidence="3">The sequence shown here is derived from an EMBL/GenBank/DDBJ whole genome shotgun (WGS) entry which is preliminary data.</text>
</comment>
<accession>X0X451</accession>